<organism evidence="5 6">
    <name type="scientific">Microvirga puerhi</name>
    <dbReference type="NCBI Taxonomy" id="2876078"/>
    <lineage>
        <taxon>Bacteria</taxon>
        <taxon>Pseudomonadati</taxon>
        <taxon>Pseudomonadota</taxon>
        <taxon>Alphaproteobacteria</taxon>
        <taxon>Hyphomicrobiales</taxon>
        <taxon>Methylobacteriaceae</taxon>
        <taxon>Microvirga</taxon>
    </lineage>
</organism>
<dbReference type="InterPro" id="IPR050141">
    <property type="entry name" value="GCL_type2/YbdK_subfam"/>
</dbReference>
<keyword evidence="1 4" id="KW-0436">Ligase</keyword>
<dbReference type="NCBIfam" id="NF010039">
    <property type="entry name" value="PRK13515.1"/>
    <property type="match status" value="1"/>
</dbReference>
<dbReference type="GO" id="GO:0016874">
    <property type="term" value="F:ligase activity"/>
    <property type="evidence" value="ECO:0007669"/>
    <property type="project" value="UniProtKB-KW"/>
</dbReference>
<evidence type="ECO:0000256" key="4">
    <source>
        <dbReference type="HAMAP-Rule" id="MF_01609"/>
    </source>
</evidence>
<dbReference type="Proteomes" id="UP000704176">
    <property type="component" value="Unassembled WGS sequence"/>
</dbReference>
<dbReference type="Pfam" id="PF04107">
    <property type="entry name" value="GCS2"/>
    <property type="match status" value="1"/>
</dbReference>
<evidence type="ECO:0000256" key="1">
    <source>
        <dbReference type="ARBA" id="ARBA00022598"/>
    </source>
</evidence>
<dbReference type="EMBL" id="JAIRBM010000004">
    <property type="protein sequence ID" value="MBZ6076071.1"/>
    <property type="molecule type" value="Genomic_DNA"/>
</dbReference>
<dbReference type="PANTHER" id="PTHR36510:SF1">
    <property type="entry name" value="GLUTAMATE--CYSTEINE LIGASE 2-RELATED"/>
    <property type="match status" value="1"/>
</dbReference>
<protein>
    <recommendedName>
        <fullName evidence="4">Putative glutamate--cysteine ligase 2</fullName>
        <ecNumber evidence="4">6.3.2.2</ecNumber>
    </recommendedName>
    <alternativeName>
        <fullName evidence="4">Gamma-glutamylcysteine synthetase 2</fullName>
        <shortName evidence="4">GCS 2</shortName>
        <shortName evidence="4">Gamma-GCS 2</shortName>
    </alternativeName>
</protein>
<dbReference type="SUPFAM" id="SSF55931">
    <property type="entry name" value="Glutamine synthetase/guanido kinase"/>
    <property type="match status" value="1"/>
</dbReference>
<comment type="similarity">
    <text evidence="4">Belongs to the glutamate--cysteine ligase type 2 family. YbdK subfamily.</text>
</comment>
<dbReference type="Gene3D" id="3.30.590.20">
    <property type="match status" value="1"/>
</dbReference>
<dbReference type="InterPro" id="IPR011793">
    <property type="entry name" value="YbdK"/>
</dbReference>
<comment type="function">
    <text evidence="4">ATP-dependent carboxylate-amine ligase which exhibits weak glutamate--cysteine ligase activity.</text>
</comment>
<dbReference type="InterPro" id="IPR014746">
    <property type="entry name" value="Gln_synth/guanido_kin_cat_dom"/>
</dbReference>
<keyword evidence="2 4" id="KW-0547">Nucleotide-binding</keyword>
<evidence type="ECO:0000313" key="6">
    <source>
        <dbReference type="Proteomes" id="UP000704176"/>
    </source>
</evidence>
<keyword evidence="6" id="KW-1185">Reference proteome</keyword>
<dbReference type="NCBIfam" id="TIGR02050">
    <property type="entry name" value="gshA_cyan_rel"/>
    <property type="match status" value="1"/>
</dbReference>
<evidence type="ECO:0000256" key="3">
    <source>
        <dbReference type="ARBA" id="ARBA00022840"/>
    </source>
</evidence>
<comment type="caution">
    <text evidence="5">The sequence shown here is derived from an EMBL/GenBank/DDBJ whole genome shotgun (WGS) entry which is preliminary data.</text>
</comment>
<sequence length="379" mass="42550">MGGEFKFGIEEEYFVNDAAKRDVARARIKDFFASCHEKLDDGVQHEMLEPQVEIAIDPSVDFAEARAQLAGLRSAVGEIARDYGLSVMAAGTHPLALWSRVRPNAQPRYGKVMHDLQMVGSRTVVCGMHVHVEIKDLATRIDIMNRIQPFLPLLLALSTSSPFWQSQRTGLLGYRLAAYRELPRTGLPDLFEDEKDYQRYIDTLVAARAIENSSYVWWLIRPSRKHPTLELRVADSCTRLDDTLAIAALYRCLVRHLSLDKKLNAGQTGASRAINDENSWRAQRYGIHGSFVDEVSRSAKPVRQMLDETLALVADDAEALGCRRELDLCRWIIARGTSADRQLTLFTEAVGRGLSNRDALVGVVDWLSSETVGENTVRH</sequence>
<comment type="catalytic activity">
    <reaction evidence="4">
        <text>L-cysteine + L-glutamate + ATP = gamma-L-glutamyl-L-cysteine + ADP + phosphate + H(+)</text>
        <dbReference type="Rhea" id="RHEA:13285"/>
        <dbReference type="ChEBI" id="CHEBI:15378"/>
        <dbReference type="ChEBI" id="CHEBI:29985"/>
        <dbReference type="ChEBI" id="CHEBI:30616"/>
        <dbReference type="ChEBI" id="CHEBI:35235"/>
        <dbReference type="ChEBI" id="CHEBI:43474"/>
        <dbReference type="ChEBI" id="CHEBI:58173"/>
        <dbReference type="ChEBI" id="CHEBI:456216"/>
        <dbReference type="EC" id="6.3.2.2"/>
    </reaction>
</comment>
<evidence type="ECO:0000256" key="2">
    <source>
        <dbReference type="ARBA" id="ARBA00022741"/>
    </source>
</evidence>
<gene>
    <name evidence="5" type="ORF">K9B37_07180</name>
</gene>
<dbReference type="HAMAP" id="MF_01609">
    <property type="entry name" value="Glu_cys_ligase_2"/>
    <property type="match status" value="1"/>
</dbReference>
<dbReference type="InterPro" id="IPR006336">
    <property type="entry name" value="GCS2"/>
</dbReference>
<dbReference type="RefSeq" id="WP_224312384.1">
    <property type="nucleotide sequence ID" value="NZ_JAIRBM010000004.1"/>
</dbReference>
<dbReference type="PANTHER" id="PTHR36510">
    <property type="entry name" value="GLUTAMATE--CYSTEINE LIGASE 2-RELATED"/>
    <property type="match status" value="1"/>
</dbReference>
<reference evidence="5 6" key="1">
    <citation type="submission" date="2021-09" db="EMBL/GenBank/DDBJ databases">
        <title>The complete genome sequence of a new microorganism.</title>
        <authorList>
            <person name="Zi Z."/>
        </authorList>
    </citation>
    <scope>NUCLEOTIDE SEQUENCE [LARGE SCALE GENOMIC DNA]</scope>
    <source>
        <strain evidence="5 6">WGZ8</strain>
    </source>
</reference>
<dbReference type="EC" id="6.3.2.2" evidence="4"/>
<evidence type="ECO:0000313" key="5">
    <source>
        <dbReference type="EMBL" id="MBZ6076071.1"/>
    </source>
</evidence>
<keyword evidence="3 4" id="KW-0067">ATP-binding</keyword>
<name>A0ABS7VKK7_9HYPH</name>
<proteinExistence type="inferred from homology"/>
<accession>A0ABS7VKK7</accession>